<evidence type="ECO:0000259" key="1">
    <source>
        <dbReference type="SMART" id="SM00955"/>
    </source>
</evidence>
<feature type="domain" description="RNB" evidence="1">
    <location>
        <begin position="158"/>
        <end position="399"/>
    </location>
</feature>
<name>A0A6C0IFS5_9ZZZZ</name>
<dbReference type="AlphaFoldDB" id="A0A6C0IFS5"/>
<dbReference type="Pfam" id="PF00773">
    <property type="entry name" value="RNB"/>
    <property type="match status" value="2"/>
</dbReference>
<dbReference type="InterPro" id="IPR050180">
    <property type="entry name" value="RNR_Ribonuclease"/>
</dbReference>
<accession>A0A6C0IFS5</accession>
<dbReference type="GO" id="GO:0004540">
    <property type="term" value="F:RNA nuclease activity"/>
    <property type="evidence" value="ECO:0007669"/>
    <property type="project" value="InterPro"/>
</dbReference>
<reference evidence="2" key="1">
    <citation type="journal article" date="2020" name="Nature">
        <title>Giant virus diversity and host interactions through global metagenomics.</title>
        <authorList>
            <person name="Schulz F."/>
            <person name="Roux S."/>
            <person name="Paez-Espino D."/>
            <person name="Jungbluth S."/>
            <person name="Walsh D.A."/>
            <person name="Denef V.J."/>
            <person name="McMahon K.D."/>
            <person name="Konstantinidis K.T."/>
            <person name="Eloe-Fadrosh E.A."/>
            <person name="Kyrpides N.C."/>
            <person name="Woyke T."/>
        </authorList>
    </citation>
    <scope>NUCLEOTIDE SEQUENCE</scope>
    <source>
        <strain evidence="2">GVMAG-M-3300023184-77</strain>
    </source>
</reference>
<dbReference type="Gene3D" id="2.40.50.700">
    <property type="match status" value="1"/>
</dbReference>
<dbReference type="InterPro" id="IPR012340">
    <property type="entry name" value="NA-bd_OB-fold"/>
</dbReference>
<sequence length="494" mass="56865">MSILIVKKKYGSFQVNGNEFEGAKNANKCLPYDFVIPTSSGCSLSRRNEHPLLVGLLQTTSAKYGFTSKGNPIYLCKPFDEMYPPFYIGSKIIDNVKNKLISFKFDSWPDNSEFPKGNFMDLLGDSGNYEAETKASLLKANGYKWPKIIPNIIVPKKEVPLLNGFTFNIDPEGCKDIDDCFTFLENGLAISIANVSKWLEYNPWMKYAEYMGTSLYENGSCVKPMFPSILSENLMSLVKDKERHALSLIIEFDEKDKFTCKFKETLVKVDESYTYDNFPNNDILNDYVYKLTGLNRTDTHKIVELLMLYYNSIAGKVLKEKGIGLLRKQKGVNLDRASLFETFSDTYMYLAYESASYCLPNEDTTHAMLNIDSYAHSSSPIRRYVDIINQMAIKGRILEYSCIERFNNQQKAAKKYEQELLFMDLYYNKERILDGIVLNGEKIFIPILKKIIQCENTLEQKSNVKLLYYTDKQKLSWKDKIIFNIKIISNINSL</sequence>
<dbReference type="Pfam" id="PF17849">
    <property type="entry name" value="OB_Dis3"/>
    <property type="match status" value="1"/>
</dbReference>
<dbReference type="GO" id="GO:0003723">
    <property type="term" value="F:RNA binding"/>
    <property type="evidence" value="ECO:0007669"/>
    <property type="project" value="InterPro"/>
</dbReference>
<dbReference type="InterPro" id="IPR041505">
    <property type="entry name" value="Dis3_CSD2"/>
</dbReference>
<dbReference type="PANTHER" id="PTHR23355:SF9">
    <property type="entry name" value="DIS3-LIKE EXONUCLEASE 2"/>
    <property type="match status" value="1"/>
</dbReference>
<dbReference type="SMART" id="SM00955">
    <property type="entry name" value="RNB"/>
    <property type="match status" value="1"/>
</dbReference>
<dbReference type="EMBL" id="MN740165">
    <property type="protein sequence ID" value="QHT91365.1"/>
    <property type="molecule type" value="Genomic_DNA"/>
</dbReference>
<dbReference type="GO" id="GO:0006402">
    <property type="term" value="P:mRNA catabolic process"/>
    <property type="evidence" value="ECO:0007669"/>
    <property type="project" value="TreeGrafter"/>
</dbReference>
<dbReference type="InterPro" id="IPR001900">
    <property type="entry name" value="RNase_II/R"/>
</dbReference>
<proteinExistence type="predicted"/>
<protein>
    <recommendedName>
        <fullName evidence="1">RNB domain-containing protein</fullName>
    </recommendedName>
</protein>
<dbReference type="GO" id="GO:0005829">
    <property type="term" value="C:cytosol"/>
    <property type="evidence" value="ECO:0007669"/>
    <property type="project" value="TreeGrafter"/>
</dbReference>
<dbReference type="SUPFAM" id="SSF50249">
    <property type="entry name" value="Nucleic acid-binding proteins"/>
    <property type="match status" value="1"/>
</dbReference>
<evidence type="ECO:0000313" key="2">
    <source>
        <dbReference type="EMBL" id="QHT91365.1"/>
    </source>
</evidence>
<dbReference type="PANTHER" id="PTHR23355">
    <property type="entry name" value="RIBONUCLEASE"/>
    <property type="match status" value="1"/>
</dbReference>
<organism evidence="2">
    <name type="scientific">viral metagenome</name>
    <dbReference type="NCBI Taxonomy" id="1070528"/>
    <lineage>
        <taxon>unclassified sequences</taxon>
        <taxon>metagenomes</taxon>
        <taxon>organismal metagenomes</taxon>
    </lineage>
</organism>